<evidence type="ECO:0000313" key="1">
    <source>
        <dbReference type="EMBL" id="CAG8734054.1"/>
    </source>
</evidence>
<dbReference type="Proteomes" id="UP000789920">
    <property type="component" value="Unassembled WGS sequence"/>
</dbReference>
<comment type="caution">
    <text evidence="1">The sequence shown here is derived from an EMBL/GenBank/DDBJ whole genome shotgun (WGS) entry which is preliminary data.</text>
</comment>
<proteinExistence type="predicted"/>
<accession>A0ACA9Q1Q1</accession>
<gene>
    <name evidence="1" type="ORF">RPERSI_LOCUS12462</name>
</gene>
<organism evidence="1 2">
    <name type="scientific">Racocetra persica</name>
    <dbReference type="NCBI Taxonomy" id="160502"/>
    <lineage>
        <taxon>Eukaryota</taxon>
        <taxon>Fungi</taxon>
        <taxon>Fungi incertae sedis</taxon>
        <taxon>Mucoromycota</taxon>
        <taxon>Glomeromycotina</taxon>
        <taxon>Glomeromycetes</taxon>
        <taxon>Diversisporales</taxon>
        <taxon>Gigasporaceae</taxon>
        <taxon>Racocetra</taxon>
    </lineage>
</organism>
<keyword evidence="2" id="KW-1185">Reference proteome</keyword>
<dbReference type="EMBL" id="CAJVQC010026733">
    <property type="protein sequence ID" value="CAG8734054.1"/>
    <property type="molecule type" value="Genomic_DNA"/>
</dbReference>
<name>A0ACA9Q1Q1_9GLOM</name>
<reference evidence="1" key="1">
    <citation type="submission" date="2021-06" db="EMBL/GenBank/DDBJ databases">
        <authorList>
            <person name="Kallberg Y."/>
            <person name="Tangrot J."/>
            <person name="Rosling A."/>
        </authorList>
    </citation>
    <scope>NUCLEOTIDE SEQUENCE</scope>
    <source>
        <strain evidence="1">MA461A</strain>
    </source>
</reference>
<sequence>LPIRFGQNSYLKHRDIIYKRIRPVIEQRLKSKKELGDAWVAPVDMLQALLNDPEIAPDLDPNSVDYNYILDTIGETIFVSVGTTSKLAAYALYDLAGRKEYWQELYQEAQEINKQCNGKLKSEDIAKMVKLDSFVKESLRLSNCILFMPHKCISKSHYTFENGYQIPNGRIAMINFMDITNDEKLQ</sequence>
<evidence type="ECO:0000313" key="2">
    <source>
        <dbReference type="Proteomes" id="UP000789920"/>
    </source>
</evidence>
<feature type="non-terminal residue" evidence="1">
    <location>
        <position position="186"/>
    </location>
</feature>
<feature type="non-terminal residue" evidence="1">
    <location>
        <position position="1"/>
    </location>
</feature>
<protein>
    <submittedName>
        <fullName evidence="1">22638_t:CDS:1</fullName>
    </submittedName>
</protein>